<gene>
    <name evidence="2" type="ORF">BJX67DRAFT_379160</name>
</gene>
<feature type="signal peptide" evidence="1">
    <location>
        <begin position="1"/>
        <end position="16"/>
    </location>
</feature>
<comment type="caution">
    <text evidence="2">The sequence shown here is derived from an EMBL/GenBank/DDBJ whole genome shotgun (WGS) entry which is preliminary data.</text>
</comment>
<reference evidence="2 3" key="1">
    <citation type="submission" date="2024-07" db="EMBL/GenBank/DDBJ databases">
        <title>Section-level genome sequencing and comparative genomics of Aspergillus sections Usti and Cavernicolus.</title>
        <authorList>
            <consortium name="Lawrence Berkeley National Laboratory"/>
            <person name="Nybo J.L."/>
            <person name="Vesth T.C."/>
            <person name="Theobald S."/>
            <person name="Frisvad J.C."/>
            <person name="Larsen T.O."/>
            <person name="Kjaerboelling I."/>
            <person name="Rothschild-Mancinelli K."/>
            <person name="Lyhne E.K."/>
            <person name="Kogle M.E."/>
            <person name="Barry K."/>
            <person name="Clum A."/>
            <person name="Na H."/>
            <person name="Ledsgaard L."/>
            <person name="Lin J."/>
            <person name="Lipzen A."/>
            <person name="Kuo A."/>
            <person name="Riley R."/>
            <person name="Mondo S."/>
            <person name="Labutti K."/>
            <person name="Haridas S."/>
            <person name="Pangalinan J."/>
            <person name="Salamov A.A."/>
            <person name="Simmons B.A."/>
            <person name="Magnuson J.K."/>
            <person name="Chen J."/>
            <person name="Drula E."/>
            <person name="Henrissat B."/>
            <person name="Wiebenga A."/>
            <person name="Lubbers R.J."/>
            <person name="Gomes A.C."/>
            <person name="Macurrencykelacurrency M.R."/>
            <person name="Stajich J."/>
            <person name="Grigoriev I.V."/>
            <person name="Mortensen U.H."/>
            <person name="De Vries R.P."/>
            <person name="Baker S.E."/>
            <person name="Andersen M.R."/>
        </authorList>
    </citation>
    <scope>NUCLEOTIDE SEQUENCE [LARGE SCALE GENOMIC DNA]</scope>
    <source>
        <strain evidence="2 3">CBS 449.75</strain>
    </source>
</reference>
<evidence type="ECO:0000256" key="1">
    <source>
        <dbReference type="SAM" id="SignalP"/>
    </source>
</evidence>
<dbReference type="EMBL" id="JBFXLQ010000009">
    <property type="protein sequence ID" value="KAL2869612.1"/>
    <property type="molecule type" value="Genomic_DNA"/>
</dbReference>
<name>A0ABR4LYY9_9EURO</name>
<organism evidence="2 3">
    <name type="scientific">Aspergillus lucknowensis</name>
    <dbReference type="NCBI Taxonomy" id="176173"/>
    <lineage>
        <taxon>Eukaryota</taxon>
        <taxon>Fungi</taxon>
        <taxon>Dikarya</taxon>
        <taxon>Ascomycota</taxon>
        <taxon>Pezizomycotina</taxon>
        <taxon>Eurotiomycetes</taxon>
        <taxon>Eurotiomycetidae</taxon>
        <taxon>Eurotiales</taxon>
        <taxon>Aspergillaceae</taxon>
        <taxon>Aspergillus</taxon>
        <taxon>Aspergillus subgen. Nidulantes</taxon>
    </lineage>
</organism>
<proteinExistence type="predicted"/>
<feature type="chain" id="PRO_5046265639" evidence="1">
    <location>
        <begin position="17"/>
        <end position="60"/>
    </location>
</feature>
<keyword evidence="3" id="KW-1185">Reference proteome</keyword>
<dbReference type="Proteomes" id="UP001610432">
    <property type="component" value="Unassembled WGS sequence"/>
</dbReference>
<dbReference type="RefSeq" id="XP_070888591.1">
    <property type="nucleotide sequence ID" value="XM_071032513.1"/>
</dbReference>
<accession>A0ABR4LYY9</accession>
<dbReference type="GeneID" id="98147585"/>
<sequence length="60" mass="6500">MRVIAAFTALLALAYAAPSLDKRQQGENCIEVFFPDTCDAHGLVECDGAASIRICCSRCY</sequence>
<evidence type="ECO:0000313" key="2">
    <source>
        <dbReference type="EMBL" id="KAL2869612.1"/>
    </source>
</evidence>
<evidence type="ECO:0000313" key="3">
    <source>
        <dbReference type="Proteomes" id="UP001610432"/>
    </source>
</evidence>
<keyword evidence="1" id="KW-0732">Signal</keyword>
<protein>
    <submittedName>
        <fullName evidence="2">Uncharacterized protein</fullName>
    </submittedName>
</protein>